<evidence type="ECO:0000256" key="11">
    <source>
        <dbReference type="SAM" id="MobiDB-lite"/>
    </source>
</evidence>
<dbReference type="AlphaFoldDB" id="A0ABD3EIM8"/>
<feature type="region of interest" description="Disordered" evidence="11">
    <location>
        <begin position="1"/>
        <end position="37"/>
    </location>
</feature>
<dbReference type="EMBL" id="JAVIJP010000005">
    <property type="protein sequence ID" value="KAL3654268.1"/>
    <property type="molecule type" value="Genomic_DNA"/>
</dbReference>
<evidence type="ECO:0000256" key="5">
    <source>
        <dbReference type="ARBA" id="ARBA00022692"/>
    </source>
</evidence>
<gene>
    <name evidence="13" type="primary">XXT3_1</name>
    <name evidence="13" type="ORF">CASFOL_003949</name>
</gene>
<evidence type="ECO:0000256" key="9">
    <source>
        <dbReference type="ARBA" id="ARBA00023136"/>
    </source>
</evidence>
<dbReference type="InterPro" id="IPR008630">
    <property type="entry name" value="Glyco_trans_34"/>
</dbReference>
<evidence type="ECO:0000256" key="12">
    <source>
        <dbReference type="SAM" id="Phobius"/>
    </source>
</evidence>
<dbReference type="GO" id="GO:0033843">
    <property type="term" value="F:xyloglucan 6-xylosyltransferase activity"/>
    <property type="evidence" value="ECO:0007669"/>
    <property type="project" value="UniProtKB-EC"/>
</dbReference>
<dbReference type="FunFam" id="3.90.550.10:FF:000101">
    <property type="entry name" value="Probable glycosyltransferase 5"/>
    <property type="match status" value="1"/>
</dbReference>
<dbReference type="Proteomes" id="UP001632038">
    <property type="component" value="Unassembled WGS sequence"/>
</dbReference>
<evidence type="ECO:0000256" key="10">
    <source>
        <dbReference type="ARBA" id="ARBA00023180"/>
    </source>
</evidence>
<keyword evidence="10" id="KW-0325">Glycoprotein</keyword>
<evidence type="ECO:0000256" key="1">
    <source>
        <dbReference type="ARBA" id="ARBA00004323"/>
    </source>
</evidence>
<keyword evidence="5 12" id="KW-0812">Transmembrane</keyword>
<evidence type="ECO:0000313" key="13">
    <source>
        <dbReference type="EMBL" id="KAL3654268.1"/>
    </source>
</evidence>
<reference evidence="14" key="1">
    <citation type="journal article" date="2024" name="IScience">
        <title>Strigolactones Initiate the Formation of Haustorium-like Structures in Castilleja.</title>
        <authorList>
            <person name="Buerger M."/>
            <person name="Peterson D."/>
            <person name="Chory J."/>
        </authorList>
    </citation>
    <scope>NUCLEOTIDE SEQUENCE [LARGE SCALE GENOMIC DNA]</scope>
</reference>
<keyword evidence="6" id="KW-0735">Signal-anchor</keyword>
<dbReference type="GO" id="GO:0000139">
    <property type="term" value="C:Golgi membrane"/>
    <property type="evidence" value="ECO:0007669"/>
    <property type="project" value="UniProtKB-SubCell"/>
</dbReference>
<keyword evidence="9 12" id="KW-0472">Membrane</keyword>
<feature type="compositionally biased region" description="Low complexity" evidence="11">
    <location>
        <begin position="10"/>
        <end position="22"/>
    </location>
</feature>
<feature type="region of interest" description="Disordered" evidence="11">
    <location>
        <begin position="416"/>
        <end position="435"/>
    </location>
</feature>
<dbReference type="Gene3D" id="3.90.550.10">
    <property type="entry name" value="Spore Coat Polysaccharide Biosynthesis Protein SpsA, Chain A"/>
    <property type="match status" value="1"/>
</dbReference>
<accession>A0ABD3EIM8</accession>
<evidence type="ECO:0000256" key="2">
    <source>
        <dbReference type="ARBA" id="ARBA00005664"/>
    </source>
</evidence>
<keyword evidence="4 13" id="KW-0808">Transferase</keyword>
<proteinExistence type="inferred from homology"/>
<keyword evidence="14" id="KW-1185">Reference proteome</keyword>
<name>A0ABD3EIM8_9LAMI</name>
<evidence type="ECO:0000256" key="4">
    <source>
        <dbReference type="ARBA" id="ARBA00022679"/>
    </source>
</evidence>
<evidence type="ECO:0000256" key="7">
    <source>
        <dbReference type="ARBA" id="ARBA00022989"/>
    </source>
</evidence>
<feature type="transmembrane region" description="Helical" evidence="12">
    <location>
        <begin position="44"/>
        <end position="66"/>
    </location>
</feature>
<evidence type="ECO:0000256" key="3">
    <source>
        <dbReference type="ARBA" id="ARBA00022676"/>
    </source>
</evidence>
<comment type="similarity">
    <text evidence="2">Belongs to the glycosyltransferase 34 family.</text>
</comment>
<comment type="caution">
    <text evidence="13">The sequence shown here is derived from an EMBL/GenBank/DDBJ whole genome shotgun (WGS) entry which is preliminary data.</text>
</comment>
<feature type="compositionally biased region" description="Basic and acidic residues" evidence="11">
    <location>
        <begin position="420"/>
        <end position="435"/>
    </location>
</feature>
<evidence type="ECO:0000256" key="6">
    <source>
        <dbReference type="ARBA" id="ARBA00022968"/>
    </source>
</evidence>
<organism evidence="13 14">
    <name type="scientific">Castilleja foliolosa</name>
    <dbReference type="NCBI Taxonomy" id="1961234"/>
    <lineage>
        <taxon>Eukaryota</taxon>
        <taxon>Viridiplantae</taxon>
        <taxon>Streptophyta</taxon>
        <taxon>Embryophyta</taxon>
        <taxon>Tracheophyta</taxon>
        <taxon>Spermatophyta</taxon>
        <taxon>Magnoliopsida</taxon>
        <taxon>eudicotyledons</taxon>
        <taxon>Gunneridae</taxon>
        <taxon>Pentapetalae</taxon>
        <taxon>asterids</taxon>
        <taxon>lamiids</taxon>
        <taxon>Lamiales</taxon>
        <taxon>Orobanchaceae</taxon>
        <taxon>Pedicularideae</taxon>
        <taxon>Castillejinae</taxon>
        <taxon>Castilleja</taxon>
    </lineage>
</organism>
<keyword evidence="7 12" id="KW-1133">Transmembrane helix</keyword>
<dbReference type="EC" id="2.4.2.39" evidence="13"/>
<dbReference type="Pfam" id="PF05637">
    <property type="entry name" value="Glyco_transf_34"/>
    <property type="match status" value="1"/>
</dbReference>
<evidence type="ECO:0000313" key="14">
    <source>
        <dbReference type="Proteomes" id="UP001632038"/>
    </source>
</evidence>
<sequence length="435" mass="49884">MGLTKKSSPTIGTLPTTTTHGGRAFTPARRRHPGGQPYCSNQRLMTILCSIITILVLRGTIGLTFLTSSPKTRIGSHMAESDRIVAEIRSDGHEDDDPEPTSDNNTYTLGPKIIDWDLSRRKWLRQNRGFPNRVNGKSRILLVTSSPPGPCQNPIGDHYLLKSIKNKIDYCRMHNIEIVYNMAHMDHELSGYWSKLPLIRRLMLSHPEVEWVWWMDGDAFITDMFFEIPISKYDKDGYNLVVHGHPNLLFGEKSWIALNTGSFLIRNCQWALNLLDAWAQMGPKGRIRAEAGEILTVNLKGRPKFEADDQSALIYLLISRRDEWMDKVVLENSYYLHGFWAGLVDRYEELIELYKPGYGDERWPFVTHFVGCKPCVGQGDYAFERCVKSMERAFNFADNQVIGMLGYGHRGLLSPNVKRTRNDTDRPLENRDYRT</sequence>
<dbReference type="PANTHER" id="PTHR31311">
    <property type="entry name" value="XYLOGLUCAN 6-XYLOSYLTRANSFERASE 5-RELATED-RELATED"/>
    <property type="match status" value="1"/>
</dbReference>
<protein>
    <submittedName>
        <fullName evidence="13">Xyloglucan 6-xylosyltransferase 3</fullName>
        <ecNumber evidence="13">2.4.2.39</ecNumber>
    </submittedName>
</protein>
<dbReference type="InterPro" id="IPR029044">
    <property type="entry name" value="Nucleotide-diphossugar_trans"/>
</dbReference>
<keyword evidence="8" id="KW-0333">Golgi apparatus</keyword>
<keyword evidence="3 13" id="KW-0328">Glycosyltransferase</keyword>
<comment type="subcellular location">
    <subcellularLocation>
        <location evidence="1">Golgi apparatus membrane</location>
        <topology evidence="1">Single-pass type II membrane protein</topology>
    </subcellularLocation>
</comment>
<evidence type="ECO:0000256" key="8">
    <source>
        <dbReference type="ARBA" id="ARBA00023034"/>
    </source>
</evidence>
<dbReference type="PANTHER" id="PTHR31311:SF44">
    <property type="entry name" value="GLYCOSYLTRANSFERASE 2-RELATED"/>
    <property type="match status" value="1"/>
</dbReference>